<dbReference type="Gene3D" id="3.30.70.120">
    <property type="match status" value="1"/>
</dbReference>
<proteinExistence type="predicted"/>
<dbReference type="AlphaFoldDB" id="A0A975IDI3"/>
<dbReference type="Proteomes" id="UP000671995">
    <property type="component" value="Chromosome"/>
</dbReference>
<dbReference type="NCBIfam" id="NF045581">
    <property type="entry name" value="PG0541_fam"/>
    <property type="match status" value="1"/>
</dbReference>
<evidence type="ECO:0008006" key="3">
    <source>
        <dbReference type="Google" id="ProtNLM"/>
    </source>
</evidence>
<protein>
    <recommendedName>
        <fullName evidence="3">Nitrogen regulatory protein P-II family</fullName>
    </recommendedName>
</protein>
<evidence type="ECO:0000313" key="1">
    <source>
        <dbReference type="EMBL" id="QTQ12822.1"/>
    </source>
</evidence>
<evidence type="ECO:0000313" key="2">
    <source>
        <dbReference type="Proteomes" id="UP000671995"/>
    </source>
</evidence>
<reference evidence="1" key="1">
    <citation type="submission" date="2020-05" db="EMBL/GenBank/DDBJ databases">
        <authorList>
            <person name="Zeng H."/>
            <person name="Chan Y.K."/>
            <person name="Watt R.M."/>
        </authorList>
    </citation>
    <scope>NUCLEOTIDE SEQUENCE</scope>
    <source>
        <strain evidence="1">ATCC 700773</strain>
    </source>
</reference>
<sequence length="104" mass="11982">MPDTGDEKIKLRRLEIICSQSIAEDMLEGFKYKKIKCYTQFPSVMGSGYSVPKLGDSIWPQLNTMFIVYCTKDDAKKIRELITDLRKQYVGEGLACYVSKAKEW</sequence>
<gene>
    <name evidence="1" type="ORF">HRI96_01100</name>
</gene>
<dbReference type="EMBL" id="CP054257">
    <property type="protein sequence ID" value="QTQ12822.1"/>
    <property type="molecule type" value="Genomic_DNA"/>
</dbReference>
<reference evidence="1" key="2">
    <citation type="journal article" date="2021" name="Microbiol. Resour. Announc.">
        <title>Complete Genome Sequences of Three Human Oral Treponema parvum Isolates.</title>
        <authorList>
            <person name="Zeng H."/>
            <person name="Watt R.M."/>
        </authorList>
    </citation>
    <scope>NUCLEOTIDE SEQUENCE</scope>
    <source>
        <strain evidence="1">ATCC 700773</strain>
    </source>
</reference>
<dbReference type="InterPro" id="IPR015867">
    <property type="entry name" value="N-reg_PII/ATP_PRibTrfase_C"/>
</dbReference>
<accession>A0A975IDI3</accession>
<name>A0A975IDI3_9SPIR</name>
<organism evidence="1 2">
    <name type="scientific">Treponema parvum</name>
    <dbReference type="NCBI Taxonomy" id="138851"/>
    <lineage>
        <taxon>Bacteria</taxon>
        <taxon>Pseudomonadati</taxon>
        <taxon>Spirochaetota</taxon>
        <taxon>Spirochaetia</taxon>
        <taxon>Spirochaetales</taxon>
        <taxon>Treponemataceae</taxon>
        <taxon>Treponema</taxon>
    </lineage>
</organism>